<evidence type="ECO:0000256" key="4">
    <source>
        <dbReference type="ARBA" id="ARBA00023026"/>
    </source>
</evidence>
<dbReference type="InterPro" id="IPR001753">
    <property type="entry name" value="Enoyl-CoA_hydra/iso"/>
</dbReference>
<dbReference type="AlphaFoldDB" id="A0A6A6PYN8"/>
<dbReference type="GO" id="GO:0005739">
    <property type="term" value="C:mitochondrion"/>
    <property type="evidence" value="ECO:0007669"/>
    <property type="project" value="TreeGrafter"/>
</dbReference>
<protein>
    <submittedName>
        <fullName evidence="9">Enoyl-CoA hydratase</fullName>
    </submittedName>
</protein>
<keyword evidence="6" id="KW-0413">Isomerase</keyword>
<evidence type="ECO:0000313" key="10">
    <source>
        <dbReference type="Proteomes" id="UP000799767"/>
    </source>
</evidence>
<dbReference type="SUPFAM" id="SSF52096">
    <property type="entry name" value="ClpP/crotonase"/>
    <property type="match status" value="1"/>
</dbReference>
<comment type="subcellular location">
    <subcellularLocation>
        <location evidence="1">Peroxisome</location>
    </subcellularLocation>
</comment>
<comment type="pathway">
    <text evidence="2">Siderophore biosynthesis.</text>
</comment>
<sequence>MSQPKFELPIPAVKYCILSFPQPNILLVELNRAKELNCVNLEGHAELDAIWTWLDEEPSLVCGIITGKGRSFCAGADLKEWNSHNQGGKKRILPASGFGGLSRRNGRKPVIAAVNGICYGGGFEAAVNCDLLVASPKATFSLPEVKIGVVALAGALPRLIRTVGKPRAMEMALTGRAITAAEGMEWGLVNKIVGNGEDEVVKVAIDYAKMIAANSPDAVIVTREGVKMGWEGVGAEDATRQTADTWAARLHAGANMKEGVQSFVEKRKPRWTPARL</sequence>
<evidence type="ECO:0000313" key="9">
    <source>
        <dbReference type="EMBL" id="KAF2484859.1"/>
    </source>
</evidence>
<dbReference type="InterPro" id="IPR029045">
    <property type="entry name" value="ClpP/crotonase-like_dom_sf"/>
</dbReference>
<dbReference type="GO" id="GO:0005777">
    <property type="term" value="C:peroxisome"/>
    <property type="evidence" value="ECO:0007669"/>
    <property type="project" value="UniProtKB-SubCell"/>
</dbReference>
<dbReference type="Pfam" id="PF00378">
    <property type="entry name" value="ECH_1"/>
    <property type="match status" value="1"/>
</dbReference>
<proteinExistence type="inferred from homology"/>
<dbReference type="CDD" id="cd06558">
    <property type="entry name" value="crotonase-like"/>
    <property type="match status" value="1"/>
</dbReference>
<comment type="similarity">
    <text evidence="3 8">Belongs to the enoyl-CoA hydratase/isomerase family.</text>
</comment>
<evidence type="ECO:0000256" key="6">
    <source>
        <dbReference type="ARBA" id="ARBA00023235"/>
    </source>
</evidence>
<dbReference type="RefSeq" id="XP_033591428.1">
    <property type="nucleotide sequence ID" value="XM_033730824.1"/>
</dbReference>
<evidence type="ECO:0000256" key="1">
    <source>
        <dbReference type="ARBA" id="ARBA00004275"/>
    </source>
</evidence>
<dbReference type="OrthoDB" id="2139957at2759"/>
<keyword evidence="4" id="KW-0843">Virulence</keyword>
<keyword evidence="10" id="KW-1185">Reference proteome</keyword>
<evidence type="ECO:0000256" key="5">
    <source>
        <dbReference type="ARBA" id="ARBA00023140"/>
    </source>
</evidence>
<keyword evidence="7" id="KW-0456">Lyase</keyword>
<evidence type="ECO:0000256" key="8">
    <source>
        <dbReference type="RuleBase" id="RU003707"/>
    </source>
</evidence>
<dbReference type="Proteomes" id="UP000799767">
    <property type="component" value="Unassembled WGS sequence"/>
</dbReference>
<dbReference type="InterPro" id="IPR018376">
    <property type="entry name" value="Enoyl-CoA_hyd/isom_CS"/>
</dbReference>
<dbReference type="GO" id="GO:0016829">
    <property type="term" value="F:lyase activity"/>
    <property type="evidence" value="ECO:0007669"/>
    <property type="project" value="UniProtKB-KW"/>
</dbReference>
<dbReference type="EMBL" id="MU001633">
    <property type="protein sequence ID" value="KAF2484859.1"/>
    <property type="molecule type" value="Genomic_DNA"/>
</dbReference>
<dbReference type="GO" id="GO:0006635">
    <property type="term" value="P:fatty acid beta-oxidation"/>
    <property type="evidence" value="ECO:0007669"/>
    <property type="project" value="TreeGrafter"/>
</dbReference>
<accession>A0A6A6PYN8</accession>
<keyword evidence="5" id="KW-0576">Peroxisome</keyword>
<evidence type="ECO:0000256" key="3">
    <source>
        <dbReference type="ARBA" id="ARBA00005254"/>
    </source>
</evidence>
<evidence type="ECO:0000256" key="7">
    <source>
        <dbReference type="ARBA" id="ARBA00023239"/>
    </source>
</evidence>
<dbReference type="PROSITE" id="PS00166">
    <property type="entry name" value="ENOYL_COA_HYDRATASE"/>
    <property type="match status" value="1"/>
</dbReference>
<organism evidence="9 10">
    <name type="scientific">Neohortaea acidophila</name>
    <dbReference type="NCBI Taxonomy" id="245834"/>
    <lineage>
        <taxon>Eukaryota</taxon>
        <taxon>Fungi</taxon>
        <taxon>Dikarya</taxon>
        <taxon>Ascomycota</taxon>
        <taxon>Pezizomycotina</taxon>
        <taxon>Dothideomycetes</taxon>
        <taxon>Dothideomycetidae</taxon>
        <taxon>Mycosphaerellales</taxon>
        <taxon>Teratosphaeriaceae</taxon>
        <taxon>Neohortaea</taxon>
    </lineage>
</organism>
<dbReference type="FunFam" id="3.90.226.10:FF:000074">
    <property type="entry name" value="Enoyl-CoA hydratase (AFU_orthologue AFUA_2G10650)"/>
    <property type="match status" value="1"/>
</dbReference>
<dbReference type="PANTHER" id="PTHR11941">
    <property type="entry name" value="ENOYL-COA HYDRATASE-RELATED"/>
    <property type="match status" value="1"/>
</dbReference>
<dbReference type="GO" id="GO:0016853">
    <property type="term" value="F:isomerase activity"/>
    <property type="evidence" value="ECO:0007669"/>
    <property type="project" value="UniProtKB-KW"/>
</dbReference>
<dbReference type="Gene3D" id="3.90.226.10">
    <property type="entry name" value="2-enoyl-CoA Hydratase, Chain A, domain 1"/>
    <property type="match status" value="1"/>
</dbReference>
<name>A0A6A6PYN8_9PEZI</name>
<gene>
    <name evidence="9" type="ORF">BDY17DRAFT_247464</name>
</gene>
<reference evidence="9" key="1">
    <citation type="journal article" date="2020" name="Stud. Mycol.">
        <title>101 Dothideomycetes genomes: a test case for predicting lifestyles and emergence of pathogens.</title>
        <authorList>
            <person name="Haridas S."/>
            <person name="Albert R."/>
            <person name="Binder M."/>
            <person name="Bloem J."/>
            <person name="Labutti K."/>
            <person name="Salamov A."/>
            <person name="Andreopoulos B."/>
            <person name="Baker S."/>
            <person name="Barry K."/>
            <person name="Bills G."/>
            <person name="Bluhm B."/>
            <person name="Cannon C."/>
            <person name="Castanera R."/>
            <person name="Culley D."/>
            <person name="Daum C."/>
            <person name="Ezra D."/>
            <person name="Gonzalez J."/>
            <person name="Henrissat B."/>
            <person name="Kuo A."/>
            <person name="Liang C."/>
            <person name="Lipzen A."/>
            <person name="Lutzoni F."/>
            <person name="Magnuson J."/>
            <person name="Mondo S."/>
            <person name="Nolan M."/>
            <person name="Ohm R."/>
            <person name="Pangilinan J."/>
            <person name="Park H.-J."/>
            <person name="Ramirez L."/>
            <person name="Alfaro M."/>
            <person name="Sun H."/>
            <person name="Tritt A."/>
            <person name="Yoshinaga Y."/>
            <person name="Zwiers L.-H."/>
            <person name="Turgeon B."/>
            <person name="Goodwin S."/>
            <person name="Spatafora J."/>
            <person name="Crous P."/>
            <person name="Grigoriev I."/>
        </authorList>
    </citation>
    <scope>NUCLEOTIDE SEQUENCE</scope>
    <source>
        <strain evidence="9">CBS 113389</strain>
    </source>
</reference>
<dbReference type="GeneID" id="54471826"/>
<dbReference type="PANTHER" id="PTHR11941:SF158">
    <property type="entry name" value="ENOYL-COA HYDRATASE (AFU_ORTHOLOGUE AFUA_2G10650)"/>
    <property type="match status" value="1"/>
</dbReference>
<evidence type="ECO:0000256" key="2">
    <source>
        <dbReference type="ARBA" id="ARBA00004924"/>
    </source>
</evidence>